<gene>
    <name evidence="1" type="primary">AVEN_104825_1</name>
    <name evidence="1" type="ORF">TNCT_683071</name>
</gene>
<evidence type="ECO:0000313" key="1">
    <source>
        <dbReference type="EMBL" id="GFR00229.1"/>
    </source>
</evidence>
<comment type="caution">
    <text evidence="1">The sequence shown here is derived from an EMBL/GenBank/DDBJ whole genome shotgun (WGS) entry which is preliminary data.</text>
</comment>
<dbReference type="AlphaFoldDB" id="A0A8X6HC18"/>
<keyword evidence="2" id="KW-1185">Reference proteome</keyword>
<organism evidence="1 2">
    <name type="scientific">Trichonephila clavata</name>
    <name type="common">Joro spider</name>
    <name type="synonym">Nephila clavata</name>
    <dbReference type="NCBI Taxonomy" id="2740835"/>
    <lineage>
        <taxon>Eukaryota</taxon>
        <taxon>Metazoa</taxon>
        <taxon>Ecdysozoa</taxon>
        <taxon>Arthropoda</taxon>
        <taxon>Chelicerata</taxon>
        <taxon>Arachnida</taxon>
        <taxon>Araneae</taxon>
        <taxon>Araneomorphae</taxon>
        <taxon>Entelegynae</taxon>
        <taxon>Araneoidea</taxon>
        <taxon>Nephilidae</taxon>
        <taxon>Trichonephila</taxon>
    </lineage>
</organism>
<name>A0A8X6HC18_TRICU</name>
<accession>A0A8X6HC18</accession>
<reference evidence="1" key="1">
    <citation type="submission" date="2020-07" db="EMBL/GenBank/DDBJ databases">
        <title>Multicomponent nature underlies the extraordinary mechanical properties of spider dragline silk.</title>
        <authorList>
            <person name="Kono N."/>
            <person name="Nakamura H."/>
            <person name="Mori M."/>
            <person name="Yoshida Y."/>
            <person name="Ohtoshi R."/>
            <person name="Malay A.D."/>
            <person name="Moran D.A.P."/>
            <person name="Tomita M."/>
            <person name="Numata K."/>
            <person name="Arakawa K."/>
        </authorList>
    </citation>
    <scope>NUCLEOTIDE SEQUENCE</scope>
</reference>
<dbReference type="EMBL" id="BMAO01034966">
    <property type="protein sequence ID" value="GFR00229.1"/>
    <property type="molecule type" value="Genomic_DNA"/>
</dbReference>
<dbReference type="OrthoDB" id="6262491at2759"/>
<protein>
    <submittedName>
        <fullName evidence="1">WD_REPEATS_REGION domain-containing protein</fullName>
    </submittedName>
</protein>
<evidence type="ECO:0000313" key="2">
    <source>
        <dbReference type="Proteomes" id="UP000887116"/>
    </source>
</evidence>
<sequence>MLICTAVYDRPGSLRLWQMRCGKLICMYNLEEMFSFEFSAFTKYGDLLFLGDATKQILHIVSHTTEDKDYLKLGEKAGHIQHITVMEDLILASTIDNDKIVNLHGKFMLYFYYCKKPK</sequence>
<dbReference type="Proteomes" id="UP000887116">
    <property type="component" value="Unassembled WGS sequence"/>
</dbReference>
<proteinExistence type="predicted"/>